<reference evidence="2 3" key="1">
    <citation type="submission" date="2019-08" db="EMBL/GenBank/DDBJ databases">
        <title>Draft genome sequences of two oriental melons (Cucumis melo L. var makuwa).</title>
        <authorList>
            <person name="Kwon S.-Y."/>
        </authorList>
    </citation>
    <scope>NUCLEOTIDE SEQUENCE [LARGE SCALE GENOMIC DNA]</scope>
    <source>
        <strain evidence="3">cv. Chang Bougi</strain>
        <tissue evidence="2">Leaf</tissue>
    </source>
</reference>
<evidence type="ECO:0000256" key="1">
    <source>
        <dbReference type="SAM" id="MobiDB-lite"/>
    </source>
</evidence>
<gene>
    <name evidence="2" type="ORF">E5676_scaffold790G00230</name>
</gene>
<dbReference type="Proteomes" id="UP000321947">
    <property type="component" value="Unassembled WGS sequence"/>
</dbReference>
<comment type="caution">
    <text evidence="2">The sequence shown here is derived from an EMBL/GenBank/DDBJ whole genome shotgun (WGS) entry which is preliminary data.</text>
</comment>
<protein>
    <submittedName>
        <fullName evidence="2">Uncharacterized protein</fullName>
    </submittedName>
</protein>
<dbReference type="EMBL" id="SSTD01008708">
    <property type="protein sequence ID" value="TYK15158.1"/>
    <property type="molecule type" value="Genomic_DNA"/>
</dbReference>
<evidence type="ECO:0000313" key="2">
    <source>
        <dbReference type="EMBL" id="TYK15158.1"/>
    </source>
</evidence>
<dbReference type="AlphaFoldDB" id="A0A5D3CV88"/>
<name>A0A5D3CV88_CUCMM</name>
<sequence length="136" mass="15180">MVRKECGLSSAYDSKAAQRTTNTRNVNPSPTNENTTAGGWPMRTITLREVATGENRREGPTKRLTDAEFQARREKGLLKENGEELEIIEEEFFDAETEIKSPEVPGVENLNIELSINSVVGLTNPGTMKGGWERKR</sequence>
<organism evidence="2 3">
    <name type="scientific">Cucumis melo var. makuwa</name>
    <name type="common">Oriental melon</name>
    <dbReference type="NCBI Taxonomy" id="1194695"/>
    <lineage>
        <taxon>Eukaryota</taxon>
        <taxon>Viridiplantae</taxon>
        <taxon>Streptophyta</taxon>
        <taxon>Embryophyta</taxon>
        <taxon>Tracheophyta</taxon>
        <taxon>Spermatophyta</taxon>
        <taxon>Magnoliopsida</taxon>
        <taxon>eudicotyledons</taxon>
        <taxon>Gunneridae</taxon>
        <taxon>Pentapetalae</taxon>
        <taxon>rosids</taxon>
        <taxon>fabids</taxon>
        <taxon>Cucurbitales</taxon>
        <taxon>Cucurbitaceae</taxon>
        <taxon>Benincaseae</taxon>
        <taxon>Cucumis</taxon>
    </lineage>
</organism>
<feature type="region of interest" description="Disordered" evidence="1">
    <location>
        <begin position="1"/>
        <end position="43"/>
    </location>
</feature>
<accession>A0A5D3CV88</accession>
<feature type="compositionally biased region" description="Polar residues" evidence="1">
    <location>
        <begin position="17"/>
        <end position="37"/>
    </location>
</feature>
<evidence type="ECO:0000313" key="3">
    <source>
        <dbReference type="Proteomes" id="UP000321947"/>
    </source>
</evidence>
<proteinExistence type="predicted"/>